<evidence type="ECO:0000313" key="4">
    <source>
        <dbReference type="EMBL" id="KAK7174768.1"/>
    </source>
</evidence>
<dbReference type="EMBL" id="JAYKXH010000002">
    <property type="protein sequence ID" value="KAK7174768.1"/>
    <property type="molecule type" value="Genomic_DNA"/>
</dbReference>
<comment type="caution">
    <text evidence="4">The sequence shown here is derived from an EMBL/GenBank/DDBJ whole genome shotgun (WGS) entry which is preliminary data.</text>
</comment>
<feature type="chain" id="PRO_5042936686" evidence="3">
    <location>
        <begin position="24"/>
        <end position="427"/>
    </location>
</feature>
<feature type="region of interest" description="Disordered" evidence="1">
    <location>
        <begin position="386"/>
        <end position="427"/>
    </location>
</feature>
<dbReference type="PROSITE" id="PS51257">
    <property type="entry name" value="PROKAR_LIPOPROTEIN"/>
    <property type="match status" value="1"/>
</dbReference>
<feature type="compositionally biased region" description="Basic and acidic residues" evidence="1">
    <location>
        <begin position="402"/>
        <end position="416"/>
    </location>
</feature>
<feature type="region of interest" description="Disordered" evidence="1">
    <location>
        <begin position="125"/>
        <end position="162"/>
    </location>
</feature>
<evidence type="ECO:0000256" key="2">
    <source>
        <dbReference type="SAM" id="Phobius"/>
    </source>
</evidence>
<proteinExistence type="predicted"/>
<feature type="region of interest" description="Disordered" evidence="1">
    <location>
        <begin position="193"/>
        <end position="233"/>
    </location>
</feature>
<feature type="compositionally biased region" description="Low complexity" evidence="1">
    <location>
        <begin position="203"/>
        <end position="222"/>
    </location>
</feature>
<accession>A0AAN9DJ64</accession>
<dbReference type="AlphaFoldDB" id="A0AAN9DJ64"/>
<name>A0AAN9DJ64_9TELE</name>
<protein>
    <submittedName>
        <fullName evidence="4">Uncharacterized protein</fullName>
    </submittedName>
</protein>
<reference evidence="4 5" key="1">
    <citation type="submission" date="2024-02" db="EMBL/GenBank/DDBJ databases">
        <title>Chromosome-level genome assembly of the Eurasian Minnow (Phoxinus phoxinus).</title>
        <authorList>
            <person name="Oriowo T.O."/>
            <person name="Martin S."/>
            <person name="Stange M."/>
            <person name="Chrysostomakis Y."/>
            <person name="Brown T."/>
            <person name="Winkler S."/>
            <person name="Kukowka S."/>
            <person name="Myers E.W."/>
            <person name="Bohne A."/>
        </authorList>
    </citation>
    <scope>NUCLEOTIDE SEQUENCE [LARGE SCALE GENOMIC DNA]</scope>
    <source>
        <strain evidence="4">ZFMK-TIS-60720</strain>
        <tissue evidence="4">Whole Organism</tissue>
    </source>
</reference>
<feature type="signal peptide" evidence="3">
    <location>
        <begin position="1"/>
        <end position="23"/>
    </location>
</feature>
<gene>
    <name evidence="4" type="ORF">R3I93_001846</name>
</gene>
<evidence type="ECO:0000313" key="5">
    <source>
        <dbReference type="Proteomes" id="UP001364617"/>
    </source>
</evidence>
<dbReference type="Proteomes" id="UP001364617">
    <property type="component" value="Unassembled WGS sequence"/>
</dbReference>
<evidence type="ECO:0000256" key="1">
    <source>
        <dbReference type="SAM" id="MobiDB-lite"/>
    </source>
</evidence>
<evidence type="ECO:0000256" key="3">
    <source>
        <dbReference type="SAM" id="SignalP"/>
    </source>
</evidence>
<organism evidence="4 5">
    <name type="scientific">Phoxinus phoxinus</name>
    <name type="common">Eurasian minnow</name>
    <dbReference type="NCBI Taxonomy" id="58324"/>
    <lineage>
        <taxon>Eukaryota</taxon>
        <taxon>Metazoa</taxon>
        <taxon>Chordata</taxon>
        <taxon>Craniata</taxon>
        <taxon>Vertebrata</taxon>
        <taxon>Euteleostomi</taxon>
        <taxon>Actinopterygii</taxon>
        <taxon>Neopterygii</taxon>
        <taxon>Teleostei</taxon>
        <taxon>Ostariophysi</taxon>
        <taxon>Cypriniformes</taxon>
        <taxon>Leuciscidae</taxon>
        <taxon>Phoxininae</taxon>
        <taxon>Phoxinus</taxon>
    </lineage>
</organism>
<keyword evidence="5" id="KW-1185">Reference proteome</keyword>
<keyword evidence="2" id="KW-0472">Membrane</keyword>
<feature type="transmembrane region" description="Helical" evidence="2">
    <location>
        <begin position="260"/>
        <end position="281"/>
    </location>
</feature>
<keyword evidence="3" id="KW-0732">Signal</keyword>
<sequence length="427" mass="45936">MRLVFSNLLLYLALGACFKFTDAQVSTETETDITTTVPNNNAVEQMFSSESTTVGHGHVSSAGPLLDINTVTEQAKPDQLSTMLEDPIAVNTMPLNTETEQTTAEFASEITPDPIEQTTMITTNVPPNVETKEAEQITSDAPSTRHVGFTSSELTSPKEHPADEITTASDTMSTDSTEALNPTSIPFQLPADWTASPSNPMDTSTITSTATLTSSSQLSQITPKGHSHSKFDDESVSTQFTSVTTGGKVEQSIYPMQTNWLLIIVCVTVICVLCVGMILFVQWRKKNASRTFGPTYVNGQSKRSKKKKGAEDDAWAGPVNLEAGVECDAEVQEGLLSDDGKKDGDDMVLSTFAALDEGDMSNGGVGGEGTKEAQKWEKQEPLLYIDEDVGENKAGETLAENKTQKGDDKSEEKELNGGETFCLTTAV</sequence>
<keyword evidence="2" id="KW-1133">Transmembrane helix</keyword>
<keyword evidence="2" id="KW-0812">Transmembrane</keyword>